<keyword evidence="3 8" id="KW-0812">Transmembrane</keyword>
<feature type="transmembrane region" description="Helical" evidence="8">
    <location>
        <begin position="840"/>
        <end position="859"/>
    </location>
</feature>
<evidence type="ECO:0008006" key="13">
    <source>
        <dbReference type="Google" id="ProtNLM"/>
    </source>
</evidence>
<keyword evidence="2" id="KW-0813">Transport</keyword>
<proteinExistence type="predicted"/>
<dbReference type="CDD" id="cd18577">
    <property type="entry name" value="ABC_6TM_Pgp_ABCB1_D1_like"/>
    <property type="match status" value="1"/>
</dbReference>
<organism evidence="11 12">
    <name type="scientific">Arxiozyma heterogenica</name>
    <dbReference type="NCBI Taxonomy" id="278026"/>
    <lineage>
        <taxon>Eukaryota</taxon>
        <taxon>Fungi</taxon>
        <taxon>Dikarya</taxon>
        <taxon>Ascomycota</taxon>
        <taxon>Saccharomycotina</taxon>
        <taxon>Saccharomycetes</taxon>
        <taxon>Saccharomycetales</taxon>
        <taxon>Saccharomycetaceae</taxon>
        <taxon>Arxiozyma</taxon>
    </lineage>
</organism>
<sequence length="1301" mass="148296">MIPKEHIFMNVSLKNDKFIVCLVIVSTVCSGIIPAVTSILTGKVFNLLEHSSLDYSVPNDLIIKSMSIMILGAVSFPIIWILISSWMLIAERQCIRLRYQLLYTYISKSFQWYDSNSVNLLGEFTQLNRCIEEIRQGSSESAAILFQSLITVCTLIGTSFYYSWSMTLVILCSSPLIIIITLILSKLINKSIDLENQETSKAAELLVWSMNSVSLVKFSNTQDIEIRKFNKLVKKCNSIFIRICLLNSLNYSLIRMLSLLMFIQGFWYGCTMIKRGKLQIDNVITCFHSCLMLASTFNELFHQLIILQKGHVANIKINKFLNSFDPGLIFSINIKNDMQKSLIIPPKPLICDNSLGITFHNVSFKYPTRPHVSVLSNVNINFRMNELTFIIGKSGSGKSTLPKLLLKFFSGFEGEIKINGVPIDQIDQEWIIDNVTVVEQRCRLFNDTLKNNILLAYPGLDEQNDPSTSGAIQDRLMEACSFAELDNVISQLPNGLNTKIGVDGVNLSGGQSQKVALSRMYIRDTPVLILDESVSAIDIISRQILMDNIREWRKGKTTIILTHELDQIKANDFLYVMENGKVVDSGYKSTLLNTEGSKFKKFYEIQKMDRSEEGSTGSIIDSYDCDSEAYKNEKRTCLNQTAIIYDNWENPTKILEGETQKNLINDVVYEEDVSCDSIDYSINDVQYKKDGSKNDLDREMSFIDIIKHMLRDSDKKLLLIFGILCSLLAGVSNPIFSFGFSYLLNGIVLSETHESTSHYLLKWSLILIAISIADSIFNFLRSFILAYCSEIWILNLRELTMRVIQYNKFEWFKKDQNRSSELSAVLLNDLRDLRNLISEFLSTFIIFVVVSFCGLIWAIVVGWKLSLVCISMFPILVLFSVLYGFILQKVETSYKTEITRLENCFFEIIVGIKTIKYLHVQDHFIKKYAKLIQNIKKVAMKRALVTGIGISFSHTLTLCIQAVLYYYGLKLVFVGEYTSKRMFETLTLVLFTIVTCSNLTNQIPEVARGKRTAVWTYRIIDERASTTEQMDFQGRYAPIFVQKKNQQLIKIHNLTFAYPNIKSKKVYSNLNMELYSDQTVALVGASGSGKSTLISLVTRLYSPDCDCIFVDGTDVHKWDLRTLRQQIGIVEQTPMLFNGTIKDNLLYGIEQQITEKDIMKVLKTVNIYDFILSLPYGLDTYINTDLLSGGQLQRLCIARVLLTKKRILIFDECTSALDAESAKVIHDIVAIGIPQTLIISITHDLQMMQVCKKILVLKDGVIVQEGSYEDLICVEGEFKRIAFMKLLVYHFKTFYPFNMVD</sequence>
<feature type="transmembrane region" description="Helical" evidence="8">
    <location>
        <begin position="717"/>
        <end position="740"/>
    </location>
</feature>
<evidence type="ECO:0000256" key="2">
    <source>
        <dbReference type="ARBA" id="ARBA00022448"/>
    </source>
</evidence>
<dbReference type="InterPro" id="IPR039421">
    <property type="entry name" value="Type_1_exporter"/>
</dbReference>
<dbReference type="CDD" id="cd18578">
    <property type="entry name" value="ABC_6TM_Pgp_ABCB1_D2_like"/>
    <property type="match status" value="1"/>
</dbReference>
<feature type="transmembrane region" description="Helical" evidence="8">
    <location>
        <begin position="239"/>
        <end position="262"/>
    </location>
</feature>
<accession>A0AAN7ZSV0</accession>
<reference evidence="12" key="1">
    <citation type="submission" date="2023-07" db="EMBL/GenBank/DDBJ databases">
        <title>A draft genome of Kazachstania heterogenica Y-27499.</title>
        <authorList>
            <person name="Donic C."/>
            <person name="Kralova J.S."/>
            <person name="Fidel L."/>
            <person name="Ben-Dor S."/>
            <person name="Jung S."/>
        </authorList>
    </citation>
    <scope>NUCLEOTIDE SEQUENCE [LARGE SCALE GENOMIC DNA]</scope>
    <source>
        <strain evidence="12">Y27499</strain>
    </source>
</reference>
<evidence type="ECO:0000256" key="3">
    <source>
        <dbReference type="ARBA" id="ARBA00022692"/>
    </source>
</evidence>
<dbReference type="Gene3D" id="3.40.50.300">
    <property type="entry name" value="P-loop containing nucleotide triphosphate hydrolases"/>
    <property type="match status" value="2"/>
</dbReference>
<dbReference type="InterPro" id="IPR027417">
    <property type="entry name" value="P-loop_NTPase"/>
</dbReference>
<dbReference type="GO" id="GO:0016887">
    <property type="term" value="F:ATP hydrolysis activity"/>
    <property type="evidence" value="ECO:0007669"/>
    <property type="project" value="InterPro"/>
</dbReference>
<gene>
    <name evidence="11" type="ORF">RI543_002041</name>
</gene>
<dbReference type="PANTHER" id="PTHR43394">
    <property type="entry name" value="ATP-DEPENDENT PERMEASE MDL1, MITOCHONDRIAL"/>
    <property type="match status" value="1"/>
</dbReference>
<evidence type="ECO:0000259" key="9">
    <source>
        <dbReference type="PROSITE" id="PS50893"/>
    </source>
</evidence>
<keyword evidence="12" id="KW-1185">Reference proteome</keyword>
<evidence type="ECO:0000256" key="5">
    <source>
        <dbReference type="ARBA" id="ARBA00022840"/>
    </source>
</evidence>
<evidence type="ECO:0000313" key="12">
    <source>
        <dbReference type="Proteomes" id="UP001306508"/>
    </source>
</evidence>
<feature type="transmembrane region" description="Helical" evidence="8">
    <location>
        <begin position="943"/>
        <end position="967"/>
    </location>
</feature>
<dbReference type="GO" id="GO:0015421">
    <property type="term" value="F:ABC-type oligopeptide transporter activity"/>
    <property type="evidence" value="ECO:0007669"/>
    <property type="project" value="TreeGrafter"/>
</dbReference>
<dbReference type="InterPro" id="IPR036640">
    <property type="entry name" value="ABC1_TM_sf"/>
</dbReference>
<keyword evidence="7 8" id="KW-0472">Membrane</keyword>
<feature type="domain" description="ABC transporter" evidence="9">
    <location>
        <begin position="357"/>
        <end position="604"/>
    </location>
</feature>
<feature type="transmembrane region" description="Helical" evidence="8">
    <location>
        <begin position="18"/>
        <end position="41"/>
    </location>
</feature>
<dbReference type="FunFam" id="3.40.50.300:FF:001471">
    <property type="entry name" value="P-loop containing nucleoside triphosphate hydrolase protein"/>
    <property type="match status" value="1"/>
</dbReference>
<feature type="transmembrane region" description="Helical" evidence="8">
    <location>
        <begin position="168"/>
        <end position="188"/>
    </location>
</feature>
<feature type="domain" description="ABC transmembrane type-1" evidence="10">
    <location>
        <begin position="22"/>
        <end position="309"/>
    </location>
</feature>
<dbReference type="SUPFAM" id="SSF52540">
    <property type="entry name" value="P-loop containing nucleoside triphosphate hydrolases"/>
    <property type="match status" value="2"/>
</dbReference>
<dbReference type="PANTHER" id="PTHR43394:SF1">
    <property type="entry name" value="ATP-BINDING CASSETTE SUB-FAMILY B MEMBER 10, MITOCHONDRIAL"/>
    <property type="match status" value="1"/>
</dbReference>
<dbReference type="Pfam" id="PF00664">
    <property type="entry name" value="ABC_membrane"/>
    <property type="match status" value="2"/>
</dbReference>
<evidence type="ECO:0000256" key="6">
    <source>
        <dbReference type="ARBA" id="ARBA00022989"/>
    </source>
</evidence>
<dbReference type="InterPro" id="IPR011527">
    <property type="entry name" value="ABC1_TM_dom"/>
</dbReference>
<dbReference type="InterPro" id="IPR003439">
    <property type="entry name" value="ABC_transporter-like_ATP-bd"/>
</dbReference>
<feature type="domain" description="ABC transporter" evidence="9">
    <location>
        <begin position="1049"/>
        <end position="1284"/>
    </location>
</feature>
<comment type="subcellular location">
    <subcellularLocation>
        <location evidence="1">Membrane</location>
        <topology evidence="1">Multi-pass membrane protein</topology>
    </subcellularLocation>
</comment>
<dbReference type="PROSITE" id="PS50929">
    <property type="entry name" value="ABC_TM1F"/>
    <property type="match status" value="2"/>
</dbReference>
<dbReference type="PROSITE" id="PS00211">
    <property type="entry name" value="ABC_TRANSPORTER_1"/>
    <property type="match status" value="2"/>
</dbReference>
<dbReference type="PROSITE" id="PS50893">
    <property type="entry name" value="ABC_TRANSPORTER_2"/>
    <property type="match status" value="2"/>
</dbReference>
<comment type="caution">
    <text evidence="11">The sequence shown here is derived from an EMBL/GenBank/DDBJ whole genome shotgun (WGS) entry which is preliminary data.</text>
</comment>
<protein>
    <recommendedName>
        <fullName evidence="13">Alpha-factor-transporting ATPase</fullName>
    </recommendedName>
</protein>
<dbReference type="GO" id="GO:0005524">
    <property type="term" value="F:ATP binding"/>
    <property type="evidence" value="ECO:0007669"/>
    <property type="project" value="UniProtKB-KW"/>
</dbReference>
<name>A0AAN7ZSV0_9SACH</name>
<evidence type="ECO:0000256" key="8">
    <source>
        <dbReference type="SAM" id="Phobius"/>
    </source>
</evidence>
<evidence type="ECO:0000256" key="7">
    <source>
        <dbReference type="ARBA" id="ARBA00023136"/>
    </source>
</evidence>
<dbReference type="InterPro" id="IPR003593">
    <property type="entry name" value="AAA+_ATPase"/>
</dbReference>
<evidence type="ECO:0000256" key="4">
    <source>
        <dbReference type="ARBA" id="ARBA00022741"/>
    </source>
</evidence>
<feature type="transmembrane region" description="Helical" evidence="8">
    <location>
        <begin position="760"/>
        <end position="780"/>
    </location>
</feature>
<feature type="domain" description="ABC transmembrane type-1" evidence="10">
    <location>
        <begin position="720"/>
        <end position="1008"/>
    </location>
</feature>
<dbReference type="GO" id="GO:0090374">
    <property type="term" value="P:oligopeptide export from mitochondrion"/>
    <property type="evidence" value="ECO:0007669"/>
    <property type="project" value="TreeGrafter"/>
</dbReference>
<dbReference type="GO" id="GO:0005743">
    <property type="term" value="C:mitochondrial inner membrane"/>
    <property type="evidence" value="ECO:0007669"/>
    <property type="project" value="TreeGrafter"/>
</dbReference>
<keyword evidence="5" id="KW-0067">ATP-binding</keyword>
<evidence type="ECO:0000313" key="11">
    <source>
        <dbReference type="EMBL" id="KAK5780914.1"/>
    </source>
</evidence>
<dbReference type="Gene3D" id="1.20.1560.10">
    <property type="entry name" value="ABC transporter type 1, transmembrane domain"/>
    <property type="match status" value="1"/>
</dbReference>
<feature type="transmembrane region" description="Helical" evidence="8">
    <location>
        <begin position="865"/>
        <end position="886"/>
    </location>
</feature>
<dbReference type="InterPro" id="IPR017871">
    <property type="entry name" value="ABC_transporter-like_CS"/>
</dbReference>
<dbReference type="Proteomes" id="UP001306508">
    <property type="component" value="Unassembled WGS sequence"/>
</dbReference>
<dbReference type="Pfam" id="PF00005">
    <property type="entry name" value="ABC_tran"/>
    <property type="match status" value="2"/>
</dbReference>
<dbReference type="SUPFAM" id="SSF90123">
    <property type="entry name" value="ABC transporter transmembrane region"/>
    <property type="match status" value="2"/>
</dbReference>
<keyword evidence="4" id="KW-0547">Nucleotide-binding</keyword>
<dbReference type="SMART" id="SM00382">
    <property type="entry name" value="AAA"/>
    <property type="match status" value="2"/>
</dbReference>
<keyword evidence="6 8" id="KW-1133">Transmembrane helix</keyword>
<evidence type="ECO:0000256" key="1">
    <source>
        <dbReference type="ARBA" id="ARBA00004141"/>
    </source>
</evidence>
<feature type="transmembrane region" description="Helical" evidence="8">
    <location>
        <begin position="61"/>
        <end position="89"/>
    </location>
</feature>
<dbReference type="FunFam" id="3.40.50.300:FF:000604">
    <property type="entry name" value="ABC transporter B family member 28"/>
    <property type="match status" value="1"/>
</dbReference>
<evidence type="ECO:0000259" key="10">
    <source>
        <dbReference type="PROSITE" id="PS50929"/>
    </source>
</evidence>
<dbReference type="EMBL" id="JAWIZZ010000040">
    <property type="protein sequence ID" value="KAK5780914.1"/>
    <property type="molecule type" value="Genomic_DNA"/>
</dbReference>